<dbReference type="KEGG" id="prv:G7070_07520"/>
<dbReference type="GO" id="GO:0001682">
    <property type="term" value="P:tRNA 5'-leader removal"/>
    <property type="evidence" value="ECO:0007669"/>
    <property type="project" value="UniProtKB-UniRule"/>
</dbReference>
<gene>
    <name evidence="7 9" type="primary">rnpA</name>
    <name evidence="9" type="ORF">G7070_07520</name>
</gene>
<organism evidence="9 10">
    <name type="scientific">Propioniciclava coleopterorum</name>
    <dbReference type="NCBI Taxonomy" id="2714937"/>
    <lineage>
        <taxon>Bacteria</taxon>
        <taxon>Bacillati</taxon>
        <taxon>Actinomycetota</taxon>
        <taxon>Actinomycetes</taxon>
        <taxon>Propionibacteriales</taxon>
        <taxon>Propionibacteriaceae</taxon>
        <taxon>Propioniciclava</taxon>
    </lineage>
</organism>
<comment type="subunit">
    <text evidence="7">Consists of a catalytic RNA component (M1 or rnpB) and a protein subunit.</text>
</comment>
<keyword evidence="4 7" id="KW-0255">Endonuclease</keyword>
<dbReference type="GO" id="GO:0004526">
    <property type="term" value="F:ribonuclease P activity"/>
    <property type="evidence" value="ECO:0007669"/>
    <property type="project" value="UniProtKB-UniRule"/>
</dbReference>
<keyword evidence="6 7" id="KW-0694">RNA-binding</keyword>
<dbReference type="AlphaFoldDB" id="A0A6G7Y5Q9"/>
<comment type="function">
    <text evidence="1 7">RNaseP catalyzes the removal of the 5'-leader sequence from pre-tRNA to produce the mature 5'-terminus. It can also cleave other RNA substrates such as 4.5S RNA. The protein component plays an auxiliary but essential role in vivo by binding to the 5'-leader sequence and broadening the substrate specificity of the ribozyme.</text>
</comment>
<dbReference type="NCBIfam" id="TIGR00188">
    <property type="entry name" value="rnpA"/>
    <property type="match status" value="1"/>
</dbReference>
<evidence type="ECO:0000256" key="3">
    <source>
        <dbReference type="ARBA" id="ARBA00022722"/>
    </source>
</evidence>
<dbReference type="EC" id="3.1.26.5" evidence="7 8"/>
<evidence type="ECO:0000256" key="6">
    <source>
        <dbReference type="ARBA" id="ARBA00022884"/>
    </source>
</evidence>
<keyword evidence="3 7" id="KW-0540">Nuclease</keyword>
<name>A0A6G7Y5Q9_9ACTN</name>
<dbReference type="Gene3D" id="3.30.230.10">
    <property type="match status" value="1"/>
</dbReference>
<evidence type="ECO:0000256" key="8">
    <source>
        <dbReference type="NCBIfam" id="TIGR00188"/>
    </source>
</evidence>
<dbReference type="RefSeq" id="WP_166233225.1">
    <property type="nucleotide sequence ID" value="NZ_CP049865.1"/>
</dbReference>
<dbReference type="PANTHER" id="PTHR33992:SF1">
    <property type="entry name" value="RIBONUCLEASE P PROTEIN COMPONENT"/>
    <property type="match status" value="1"/>
</dbReference>
<dbReference type="HAMAP" id="MF_00227">
    <property type="entry name" value="RNase_P"/>
    <property type="match status" value="1"/>
</dbReference>
<dbReference type="InterPro" id="IPR020568">
    <property type="entry name" value="Ribosomal_Su5_D2-typ_SF"/>
</dbReference>
<dbReference type="InterPro" id="IPR014721">
    <property type="entry name" value="Ribsml_uS5_D2-typ_fold_subgr"/>
</dbReference>
<keyword evidence="10" id="KW-1185">Reference proteome</keyword>
<reference evidence="9 10" key="1">
    <citation type="submission" date="2020-03" db="EMBL/GenBank/DDBJ databases">
        <title>Propioniciclava sp. nov., isolated from Hydrophilus acuminatus.</title>
        <authorList>
            <person name="Hyun D.-W."/>
            <person name="Bae J.-W."/>
        </authorList>
    </citation>
    <scope>NUCLEOTIDE SEQUENCE [LARGE SCALE GENOMIC DNA]</scope>
    <source>
        <strain evidence="9 10">HDW11</strain>
    </source>
</reference>
<sequence>MLPPEHRLRTSDEFRSVVRDGVRAGRHTLVVHARRTDDPPSRAGFVVSKAVGDAVTRNRVKRQLRHLVAARLPHTPQPVAVVVRALPAAASGRLGPDFAAAWDSALGKLGVAA</sequence>
<dbReference type="EMBL" id="CP049865">
    <property type="protein sequence ID" value="QIK72145.1"/>
    <property type="molecule type" value="Genomic_DNA"/>
</dbReference>
<dbReference type="GO" id="GO:0042781">
    <property type="term" value="F:3'-tRNA processing endoribonuclease activity"/>
    <property type="evidence" value="ECO:0007669"/>
    <property type="project" value="TreeGrafter"/>
</dbReference>
<evidence type="ECO:0000313" key="10">
    <source>
        <dbReference type="Proteomes" id="UP000501058"/>
    </source>
</evidence>
<comment type="catalytic activity">
    <reaction evidence="7">
        <text>Endonucleolytic cleavage of RNA, removing 5'-extranucleotides from tRNA precursor.</text>
        <dbReference type="EC" id="3.1.26.5"/>
    </reaction>
</comment>
<evidence type="ECO:0000256" key="2">
    <source>
        <dbReference type="ARBA" id="ARBA00022694"/>
    </source>
</evidence>
<dbReference type="GO" id="GO:0000049">
    <property type="term" value="F:tRNA binding"/>
    <property type="evidence" value="ECO:0007669"/>
    <property type="project" value="UniProtKB-UniRule"/>
</dbReference>
<evidence type="ECO:0000256" key="7">
    <source>
        <dbReference type="HAMAP-Rule" id="MF_00227"/>
    </source>
</evidence>
<dbReference type="SUPFAM" id="SSF54211">
    <property type="entry name" value="Ribosomal protein S5 domain 2-like"/>
    <property type="match status" value="1"/>
</dbReference>
<dbReference type="InterPro" id="IPR020539">
    <property type="entry name" value="RNase_P_CS"/>
</dbReference>
<dbReference type="InterPro" id="IPR000100">
    <property type="entry name" value="RNase_P"/>
</dbReference>
<comment type="similarity">
    <text evidence="7">Belongs to the RnpA family.</text>
</comment>
<dbReference type="Pfam" id="PF00825">
    <property type="entry name" value="Ribonuclease_P"/>
    <property type="match status" value="1"/>
</dbReference>
<dbReference type="PANTHER" id="PTHR33992">
    <property type="entry name" value="RIBONUCLEASE P PROTEIN COMPONENT"/>
    <property type="match status" value="1"/>
</dbReference>
<keyword evidence="2 7" id="KW-0819">tRNA processing</keyword>
<accession>A0A6G7Y5Q9</accession>
<evidence type="ECO:0000256" key="4">
    <source>
        <dbReference type="ARBA" id="ARBA00022759"/>
    </source>
</evidence>
<keyword evidence="5 7" id="KW-0378">Hydrolase</keyword>
<dbReference type="Proteomes" id="UP000501058">
    <property type="component" value="Chromosome"/>
</dbReference>
<protein>
    <recommendedName>
        <fullName evidence="7 8">Ribonuclease P protein component</fullName>
        <shortName evidence="7">RNase P protein</shortName>
        <shortName evidence="7">RNaseP protein</shortName>
        <ecNumber evidence="7 8">3.1.26.5</ecNumber>
    </recommendedName>
    <alternativeName>
        <fullName evidence="7">Protein C5</fullName>
    </alternativeName>
</protein>
<dbReference type="GO" id="GO:0030677">
    <property type="term" value="C:ribonuclease P complex"/>
    <property type="evidence" value="ECO:0007669"/>
    <property type="project" value="TreeGrafter"/>
</dbReference>
<dbReference type="PROSITE" id="PS00648">
    <property type="entry name" value="RIBONUCLEASE_P"/>
    <property type="match status" value="1"/>
</dbReference>
<proteinExistence type="inferred from homology"/>
<evidence type="ECO:0000313" key="9">
    <source>
        <dbReference type="EMBL" id="QIK72145.1"/>
    </source>
</evidence>
<evidence type="ECO:0000256" key="5">
    <source>
        <dbReference type="ARBA" id="ARBA00022801"/>
    </source>
</evidence>
<evidence type="ECO:0000256" key="1">
    <source>
        <dbReference type="ARBA" id="ARBA00002663"/>
    </source>
</evidence>